<dbReference type="Pfam" id="PF00326">
    <property type="entry name" value="Peptidase_S9"/>
    <property type="match status" value="1"/>
</dbReference>
<dbReference type="InterPro" id="IPR029058">
    <property type="entry name" value="AB_hydrolase_fold"/>
</dbReference>
<proteinExistence type="predicted"/>
<dbReference type="PANTHER" id="PTHR43056">
    <property type="entry name" value="PEPTIDASE S9 PROLYL OLIGOPEPTIDASE"/>
    <property type="match status" value="1"/>
</dbReference>
<protein>
    <recommendedName>
        <fullName evidence="1">Peptidase S9 prolyl oligopeptidase catalytic domain-containing protein</fullName>
    </recommendedName>
</protein>
<evidence type="ECO:0000259" key="1">
    <source>
        <dbReference type="Pfam" id="PF00326"/>
    </source>
</evidence>
<feature type="domain" description="Peptidase S9 prolyl oligopeptidase catalytic" evidence="1">
    <location>
        <begin position="445"/>
        <end position="649"/>
    </location>
</feature>
<dbReference type="InterPro" id="IPR050585">
    <property type="entry name" value="Xaa-Pro_dipeptidyl-ppase/CocE"/>
</dbReference>
<dbReference type="GO" id="GO:0008236">
    <property type="term" value="F:serine-type peptidase activity"/>
    <property type="evidence" value="ECO:0007669"/>
    <property type="project" value="InterPro"/>
</dbReference>
<dbReference type="GO" id="GO:0006508">
    <property type="term" value="P:proteolysis"/>
    <property type="evidence" value="ECO:0007669"/>
    <property type="project" value="InterPro"/>
</dbReference>
<dbReference type="PANTHER" id="PTHR43056:SF5">
    <property type="entry name" value="PEPTIDASE S9 PROLYL OLIGOPEPTIDASE CATALYTIC DOMAIN-CONTAINING PROTEIN"/>
    <property type="match status" value="1"/>
</dbReference>
<evidence type="ECO:0000313" key="3">
    <source>
        <dbReference type="Proteomes" id="UP000190037"/>
    </source>
</evidence>
<sequence>MNAEQTQAYGSWPSPITAERLVEGAASPGEIRADGEEVWWAEARPTEGGRIQLVRLRPGGAPEDVLPEGFSARTRVHEYGGAAWTVRAGVLVFANWTDQRLYRLGPDDDAPVAITEEPRETAGLRYADLTLVPAGQWGAGEWLVAVRESHEPAAVEAHGEAINEIVALPLDGTQPARVLVTGPDFVSSPRPAADGSALAWTQWSHPDMPWDAAELMVAAIEAGPRTTGAQAVAGGGRESVVQPEWGPDGALWFASDRTGWWNLYRVGAGGQVEAVAPVEAEIGGPQWVFGERYYAFLDDGRIACTVNTGGFVHLGVLDPTRPEEPPTRVETGLTWLSDLAAVPGGVLVIGGGPDDEDAPRRVRLAPTGGTALQIERLRPARDFDFDARWFSPPRPIEFDSAAGRTAHALLYLPKNPHAQAPAGALPPLIVSIHGGPTAQAPAVLNLRIQYWTSRGFAVADVNYGGSTGYGREYRNLLYDSWGIVDVEDCTAVARHLADTGVVDGTKLAIRGGSAGGYTTLAALVGNDVFTAGASHFGVADIAALARHTHKFESRYLDRLVGPYPQAEAVYRARSPINHTDALSSPLAVFQGLEDEVVPPAQAEMIVAALKEKKLPYVYLAFEGEQHGFRRAENIIRALEAELWFYGKVFEFVPADPIEAPPGGGF</sequence>
<organism evidence="2 3">
    <name type="scientific">Embleya scabrispora</name>
    <dbReference type="NCBI Taxonomy" id="159449"/>
    <lineage>
        <taxon>Bacteria</taxon>
        <taxon>Bacillati</taxon>
        <taxon>Actinomycetota</taxon>
        <taxon>Actinomycetes</taxon>
        <taxon>Kitasatosporales</taxon>
        <taxon>Streptomycetaceae</taxon>
        <taxon>Embleya</taxon>
    </lineage>
</organism>
<gene>
    <name evidence="2" type="ORF">B4N89_06120</name>
</gene>
<evidence type="ECO:0000313" key="2">
    <source>
        <dbReference type="EMBL" id="OPC84836.1"/>
    </source>
</evidence>
<dbReference type="Gene3D" id="3.40.50.1820">
    <property type="entry name" value="alpha/beta hydrolase"/>
    <property type="match status" value="1"/>
</dbReference>
<dbReference type="Proteomes" id="UP000190037">
    <property type="component" value="Unassembled WGS sequence"/>
</dbReference>
<keyword evidence="3" id="KW-1185">Reference proteome</keyword>
<dbReference type="STRING" id="159449.B4N89_06120"/>
<dbReference type="EMBL" id="MWQN01000001">
    <property type="protein sequence ID" value="OPC84836.1"/>
    <property type="molecule type" value="Genomic_DNA"/>
</dbReference>
<dbReference type="SUPFAM" id="SSF53474">
    <property type="entry name" value="alpha/beta-Hydrolases"/>
    <property type="match status" value="1"/>
</dbReference>
<dbReference type="OrthoDB" id="128799at2"/>
<dbReference type="AlphaFoldDB" id="A0A1T3P6Y3"/>
<reference evidence="2 3" key="1">
    <citation type="submission" date="2017-03" db="EMBL/GenBank/DDBJ databases">
        <title>Draft genome sequence of Streptomyces scabrisporus NF3, endophyte isolated from Amphipterygium adstringens.</title>
        <authorList>
            <person name="Vazquez M."/>
            <person name="Ceapa C.D."/>
            <person name="Rodriguez Luna D."/>
            <person name="Sanchez Esquivel S."/>
        </authorList>
    </citation>
    <scope>NUCLEOTIDE SEQUENCE [LARGE SCALE GENOMIC DNA]</scope>
    <source>
        <strain evidence="2 3">NF3</strain>
    </source>
</reference>
<name>A0A1T3P6Y3_9ACTN</name>
<dbReference type="SUPFAM" id="SSF82171">
    <property type="entry name" value="DPP6 N-terminal domain-like"/>
    <property type="match status" value="2"/>
</dbReference>
<dbReference type="InterPro" id="IPR001375">
    <property type="entry name" value="Peptidase_S9_cat"/>
</dbReference>
<accession>A0A1T3P6Y3</accession>
<dbReference type="Gene3D" id="2.120.10.30">
    <property type="entry name" value="TolB, C-terminal domain"/>
    <property type="match status" value="1"/>
</dbReference>
<dbReference type="InterPro" id="IPR011042">
    <property type="entry name" value="6-blade_b-propeller_TolB-like"/>
</dbReference>
<comment type="caution">
    <text evidence="2">The sequence shown here is derived from an EMBL/GenBank/DDBJ whole genome shotgun (WGS) entry which is preliminary data.</text>
</comment>